<dbReference type="AlphaFoldDB" id="A0A816HGX2"/>
<keyword evidence="2" id="KW-1185">Reference proteome</keyword>
<name>A0A816HGX2_ADIRI</name>
<evidence type="ECO:0000313" key="1">
    <source>
        <dbReference type="EMBL" id="CAF1688356.1"/>
    </source>
</evidence>
<comment type="caution">
    <text evidence="1">The sequence shown here is derived from an EMBL/GenBank/DDBJ whole genome shotgun (WGS) entry which is preliminary data.</text>
</comment>
<sequence>MLNSTTLGLDHTVVNDWNNHEDMNCYMYTAEQELLIRTNQAHQMDHGSWYRLCDKDCCAANGRWNGNY</sequence>
<evidence type="ECO:0000313" key="2">
    <source>
        <dbReference type="Proteomes" id="UP000663828"/>
    </source>
</evidence>
<dbReference type="Proteomes" id="UP000663828">
    <property type="component" value="Unassembled WGS sequence"/>
</dbReference>
<proteinExistence type="predicted"/>
<gene>
    <name evidence="1" type="ORF">XAT740_LOCUS62814</name>
</gene>
<dbReference type="EMBL" id="CAJNOR010018260">
    <property type="protein sequence ID" value="CAF1688356.1"/>
    <property type="molecule type" value="Genomic_DNA"/>
</dbReference>
<organism evidence="1 2">
    <name type="scientific">Adineta ricciae</name>
    <name type="common">Rotifer</name>
    <dbReference type="NCBI Taxonomy" id="249248"/>
    <lineage>
        <taxon>Eukaryota</taxon>
        <taxon>Metazoa</taxon>
        <taxon>Spiralia</taxon>
        <taxon>Gnathifera</taxon>
        <taxon>Rotifera</taxon>
        <taxon>Eurotatoria</taxon>
        <taxon>Bdelloidea</taxon>
        <taxon>Adinetida</taxon>
        <taxon>Adinetidae</taxon>
        <taxon>Adineta</taxon>
    </lineage>
</organism>
<reference evidence="1" key="1">
    <citation type="submission" date="2021-02" db="EMBL/GenBank/DDBJ databases">
        <authorList>
            <person name="Nowell W R."/>
        </authorList>
    </citation>
    <scope>NUCLEOTIDE SEQUENCE</scope>
</reference>
<protein>
    <submittedName>
        <fullName evidence="1">Uncharacterized protein</fullName>
    </submittedName>
</protein>
<accession>A0A816HGX2</accession>